<dbReference type="Proteomes" id="UP001142810">
    <property type="component" value="Unassembled WGS sequence"/>
</dbReference>
<evidence type="ECO:0000313" key="3">
    <source>
        <dbReference type="EMBL" id="MCW8109148.1"/>
    </source>
</evidence>
<feature type="transmembrane region" description="Helical" evidence="1">
    <location>
        <begin position="215"/>
        <end position="233"/>
    </location>
</feature>
<feature type="transmembrane region" description="Helical" evidence="1">
    <location>
        <begin position="245"/>
        <end position="265"/>
    </location>
</feature>
<feature type="transmembrane region" description="Helical" evidence="1">
    <location>
        <begin position="179"/>
        <end position="199"/>
    </location>
</feature>
<dbReference type="SUPFAM" id="SSF103481">
    <property type="entry name" value="Multidrug resistance efflux transporter EmrE"/>
    <property type="match status" value="2"/>
</dbReference>
<keyword evidence="1" id="KW-1133">Transmembrane helix</keyword>
<protein>
    <submittedName>
        <fullName evidence="3">DMT family transporter</fullName>
    </submittedName>
</protein>
<feature type="domain" description="EamA" evidence="2">
    <location>
        <begin position="149"/>
        <end position="287"/>
    </location>
</feature>
<dbReference type="PANTHER" id="PTHR22911:SF137">
    <property type="entry name" value="SOLUTE CARRIER FAMILY 35 MEMBER G2-RELATED"/>
    <property type="match status" value="1"/>
</dbReference>
<comment type="caution">
    <text evidence="3">The sequence shown here is derived from an EMBL/GenBank/DDBJ whole genome shotgun (WGS) entry which is preliminary data.</text>
</comment>
<dbReference type="InterPro" id="IPR000620">
    <property type="entry name" value="EamA_dom"/>
</dbReference>
<feature type="transmembrane region" description="Helical" evidence="1">
    <location>
        <begin position="93"/>
        <end position="112"/>
    </location>
</feature>
<evidence type="ECO:0000256" key="1">
    <source>
        <dbReference type="SAM" id="Phobius"/>
    </source>
</evidence>
<feature type="transmembrane region" description="Helical" evidence="1">
    <location>
        <begin position="30"/>
        <end position="49"/>
    </location>
</feature>
<accession>A0ABT3P8P2</accession>
<sequence length="289" mass="31179">MGETAALVTAVCWAVAARMFRVLGSSFSPLALNFWKGILAMGLLLIITQGVMPPVALPASAYAWLILSGIIGIGLGDTFFFKALNKIGDSQTLLIAETMGPIATALLAMAWIAEWLSWTQWLGIAIIIVTVDVIIKLHKRTQMHLFAPSGYVFAALAALCQSIGAVISRDMLTAYELDAFNASQIRLAGGMAVIVVLMLSMRQNWLPKSANSRKLWGYFFLATLIGTFAALYLQMVSFTYTKAAVAETLFATSVVISLVVAFFTGERVSQTVWIWSLVALSGVGILVVT</sequence>
<feature type="transmembrane region" description="Helical" evidence="1">
    <location>
        <begin position="61"/>
        <end position="81"/>
    </location>
</feature>
<feature type="transmembrane region" description="Helical" evidence="1">
    <location>
        <begin position="149"/>
        <end position="167"/>
    </location>
</feature>
<dbReference type="RefSeq" id="WP_265618415.1">
    <property type="nucleotide sequence ID" value="NZ_JAPFRD010000011.1"/>
</dbReference>
<keyword evidence="1" id="KW-0472">Membrane</keyword>
<dbReference type="EMBL" id="JAPFRD010000011">
    <property type="protein sequence ID" value="MCW8109148.1"/>
    <property type="molecule type" value="Genomic_DNA"/>
</dbReference>
<feature type="domain" description="EamA" evidence="2">
    <location>
        <begin position="2"/>
        <end position="131"/>
    </location>
</feature>
<proteinExistence type="predicted"/>
<evidence type="ECO:0000259" key="2">
    <source>
        <dbReference type="Pfam" id="PF00892"/>
    </source>
</evidence>
<gene>
    <name evidence="3" type="ORF">OPS25_11630</name>
</gene>
<evidence type="ECO:0000313" key="4">
    <source>
        <dbReference type="Proteomes" id="UP001142810"/>
    </source>
</evidence>
<reference evidence="3" key="1">
    <citation type="submission" date="2022-11" db="EMBL/GenBank/DDBJ databases">
        <title>Alteromonas sp. nov., isolated from sea water of the Qingdao.</title>
        <authorList>
            <person name="Wang Q."/>
        </authorList>
    </citation>
    <scope>NUCLEOTIDE SEQUENCE</scope>
    <source>
        <strain evidence="3">ASW11-7</strain>
    </source>
</reference>
<feature type="transmembrane region" description="Helical" evidence="1">
    <location>
        <begin position="6"/>
        <end position="23"/>
    </location>
</feature>
<feature type="transmembrane region" description="Helical" evidence="1">
    <location>
        <begin position="118"/>
        <end position="137"/>
    </location>
</feature>
<feature type="transmembrane region" description="Helical" evidence="1">
    <location>
        <begin position="272"/>
        <end position="288"/>
    </location>
</feature>
<keyword evidence="1" id="KW-0812">Transmembrane</keyword>
<dbReference type="InterPro" id="IPR037185">
    <property type="entry name" value="EmrE-like"/>
</dbReference>
<keyword evidence="4" id="KW-1185">Reference proteome</keyword>
<name>A0ABT3P8P2_9ALTE</name>
<dbReference type="Pfam" id="PF00892">
    <property type="entry name" value="EamA"/>
    <property type="match status" value="2"/>
</dbReference>
<dbReference type="PANTHER" id="PTHR22911">
    <property type="entry name" value="ACYL-MALONYL CONDENSING ENZYME-RELATED"/>
    <property type="match status" value="1"/>
</dbReference>
<organism evidence="3 4">
    <name type="scientific">Alteromonas aquimaris</name>
    <dbReference type="NCBI Taxonomy" id="2998417"/>
    <lineage>
        <taxon>Bacteria</taxon>
        <taxon>Pseudomonadati</taxon>
        <taxon>Pseudomonadota</taxon>
        <taxon>Gammaproteobacteria</taxon>
        <taxon>Alteromonadales</taxon>
        <taxon>Alteromonadaceae</taxon>
        <taxon>Alteromonas/Salinimonas group</taxon>
        <taxon>Alteromonas</taxon>
    </lineage>
</organism>